<dbReference type="SMR" id="B4JR25"/>
<dbReference type="PANTHER" id="PTHR11923">
    <property type="entry name" value="SCAVENGER RECEPTOR CLASS B TYPE-1 SR-B1"/>
    <property type="match status" value="1"/>
</dbReference>
<dbReference type="GO" id="GO:0005886">
    <property type="term" value="C:plasma membrane"/>
    <property type="evidence" value="ECO:0007669"/>
    <property type="project" value="UniProtKB-SubCell"/>
</dbReference>
<dbReference type="PhylomeDB" id="B4JR25"/>
<organism evidence="10">
    <name type="scientific">Drosophila grimshawi</name>
    <name type="common">Hawaiian fruit fly</name>
    <name type="synonym">Idiomyia grimshawi</name>
    <dbReference type="NCBI Taxonomy" id="7222"/>
    <lineage>
        <taxon>Eukaryota</taxon>
        <taxon>Metazoa</taxon>
        <taxon>Ecdysozoa</taxon>
        <taxon>Arthropoda</taxon>
        <taxon>Hexapoda</taxon>
        <taxon>Insecta</taxon>
        <taxon>Pterygota</taxon>
        <taxon>Neoptera</taxon>
        <taxon>Endopterygota</taxon>
        <taxon>Diptera</taxon>
        <taxon>Brachycera</taxon>
        <taxon>Muscomorpha</taxon>
        <taxon>Ephydroidea</taxon>
        <taxon>Drosophilidae</taxon>
        <taxon>Drosophila</taxon>
        <taxon>Hawaiian Drosophila</taxon>
    </lineage>
</organism>
<evidence type="ECO:0000256" key="1">
    <source>
        <dbReference type="ARBA" id="ARBA00004236"/>
    </source>
</evidence>
<evidence type="ECO:0000256" key="6">
    <source>
        <dbReference type="ARBA" id="ARBA00023136"/>
    </source>
</evidence>
<keyword evidence="7" id="KW-0325">Glycoprotein</keyword>
<evidence type="ECO:0000256" key="3">
    <source>
        <dbReference type="ARBA" id="ARBA00022475"/>
    </source>
</evidence>
<evidence type="ECO:0000313" key="9">
    <source>
        <dbReference type="EMBL" id="EDV99355.1"/>
    </source>
</evidence>
<sequence length="559" mass="62015">MTSRARLCAWRLSIFLLGACCIAGGVYLLRNWIDMFTHMRGKEMALSPTSRSFEGWKVSPLPLNFDVYLFNWTNPEDLYQGSPRKPHFVQLGPYRFREKPDKVDIEWHNQNASVSFRKKAFFYFDAAGSNGTLQDLITSVNTVAHAGARRLYQLPSIIRAIASATLSSAQDVSETRTAEEWLFKGFEHSLVNLGLLLNPADVPYDRVGYQYGRNGSSSFDGDLNIFTGADDISKMGQIHSWNNLTHTGAFEGACGKVMGSMGEFFPPNLSTKDSVYLFLPKLCRAVPLDFKEEITVHGVTAYKFSGTRHAVDNGTMYPDTSCLCVDGKCMPAGVINVGHCVFNTSIYMSYPHFYLADPSYLAALDGLQPDPEKHEFYMALEPNAGVPMDVGGGFQANYLMQPVPGVSLYARVPRVLLPLMWAEERVRVSKEIAEDIALVPLIVMLGQIFTGILLAGGLICICWYPTRQLTRLCHSDDPKAKVSVLRPLATFGAATNVTGATPTVQQLLRQNASHNQRVVVRLLDYERNSGIEDTDDEYSAGNTSTDRLIESRSTDVITS</sequence>
<dbReference type="OMA" id="NFDVYIF"/>
<dbReference type="GO" id="GO:0005737">
    <property type="term" value="C:cytoplasm"/>
    <property type="evidence" value="ECO:0007669"/>
    <property type="project" value="TreeGrafter"/>
</dbReference>
<comment type="subcellular location">
    <subcellularLocation>
        <location evidence="1">Cell membrane</location>
    </subcellularLocation>
</comment>
<dbReference type="AlphaFoldDB" id="B4JR25"/>
<dbReference type="HOGENOM" id="CLU_019853_5_2_1"/>
<keyword evidence="5 8" id="KW-1133">Transmembrane helix</keyword>
<evidence type="ECO:0000256" key="8">
    <source>
        <dbReference type="SAM" id="Phobius"/>
    </source>
</evidence>
<dbReference type="PANTHER" id="PTHR11923:SF93">
    <property type="entry name" value="GH07959P-RELATED"/>
    <property type="match status" value="1"/>
</dbReference>
<keyword evidence="6 8" id="KW-0472">Membrane</keyword>
<evidence type="ECO:0000256" key="4">
    <source>
        <dbReference type="ARBA" id="ARBA00022692"/>
    </source>
</evidence>
<evidence type="ECO:0000256" key="5">
    <source>
        <dbReference type="ARBA" id="ARBA00022989"/>
    </source>
</evidence>
<keyword evidence="3" id="KW-1003">Cell membrane</keyword>
<gene>
    <name evidence="9" type="primary">Dgri\GH13076</name>
    <name evidence="9" type="ORF">Dgri_GH13076</name>
</gene>
<dbReference type="PRINTS" id="PR01609">
    <property type="entry name" value="CD36FAMILY"/>
</dbReference>
<dbReference type="EMBL" id="CH916372">
    <property type="protein sequence ID" value="EDV99355.1"/>
    <property type="molecule type" value="Genomic_DNA"/>
</dbReference>
<dbReference type="InterPro" id="IPR002159">
    <property type="entry name" value="CD36_fam"/>
</dbReference>
<evidence type="ECO:0000256" key="2">
    <source>
        <dbReference type="ARBA" id="ARBA00010532"/>
    </source>
</evidence>
<name>B4JR25_DROGR</name>
<comment type="similarity">
    <text evidence="2">Belongs to the CD36 family.</text>
</comment>
<keyword evidence="4 8" id="KW-0812">Transmembrane</keyword>
<dbReference type="Pfam" id="PF01130">
    <property type="entry name" value="CD36"/>
    <property type="match status" value="1"/>
</dbReference>
<reference evidence="9 10" key="1">
    <citation type="journal article" date="2007" name="Nature">
        <title>Evolution of genes and genomes on the Drosophila phylogeny.</title>
        <authorList>
            <consortium name="Drosophila 12 Genomes Consortium"/>
            <person name="Clark A.G."/>
            <person name="Eisen M.B."/>
            <person name="Smith D.R."/>
            <person name="Bergman C.M."/>
            <person name="Oliver B."/>
            <person name="Markow T.A."/>
            <person name="Kaufman T.C."/>
            <person name="Kellis M."/>
            <person name="Gelbart W."/>
            <person name="Iyer V.N."/>
            <person name="Pollard D.A."/>
            <person name="Sackton T.B."/>
            <person name="Larracuente A.M."/>
            <person name="Singh N.D."/>
            <person name="Abad J.P."/>
            <person name="Abt D.N."/>
            <person name="Adryan B."/>
            <person name="Aguade M."/>
            <person name="Akashi H."/>
            <person name="Anderson W.W."/>
            <person name="Aquadro C.F."/>
            <person name="Ardell D.H."/>
            <person name="Arguello R."/>
            <person name="Artieri C.G."/>
            <person name="Barbash D.A."/>
            <person name="Barker D."/>
            <person name="Barsanti P."/>
            <person name="Batterham P."/>
            <person name="Batzoglou S."/>
            <person name="Begun D."/>
            <person name="Bhutkar A."/>
            <person name="Blanco E."/>
            <person name="Bosak S.A."/>
            <person name="Bradley R.K."/>
            <person name="Brand A.D."/>
            <person name="Brent M.R."/>
            <person name="Brooks A.N."/>
            <person name="Brown R.H."/>
            <person name="Butlin R.K."/>
            <person name="Caggese C."/>
            <person name="Calvi B.R."/>
            <person name="Bernardo de Carvalho A."/>
            <person name="Caspi A."/>
            <person name="Castrezana S."/>
            <person name="Celniker S.E."/>
            <person name="Chang J.L."/>
            <person name="Chapple C."/>
            <person name="Chatterji S."/>
            <person name="Chinwalla A."/>
            <person name="Civetta A."/>
            <person name="Clifton S.W."/>
            <person name="Comeron J.M."/>
            <person name="Costello J.C."/>
            <person name="Coyne J.A."/>
            <person name="Daub J."/>
            <person name="David R.G."/>
            <person name="Delcher A.L."/>
            <person name="Delehaunty K."/>
            <person name="Do C.B."/>
            <person name="Ebling H."/>
            <person name="Edwards K."/>
            <person name="Eickbush T."/>
            <person name="Evans J.D."/>
            <person name="Filipski A."/>
            <person name="Findeiss S."/>
            <person name="Freyhult E."/>
            <person name="Fulton L."/>
            <person name="Fulton R."/>
            <person name="Garcia A.C."/>
            <person name="Gardiner A."/>
            <person name="Garfield D.A."/>
            <person name="Garvin B.E."/>
            <person name="Gibson G."/>
            <person name="Gilbert D."/>
            <person name="Gnerre S."/>
            <person name="Godfrey J."/>
            <person name="Good R."/>
            <person name="Gotea V."/>
            <person name="Gravely B."/>
            <person name="Greenberg A.J."/>
            <person name="Griffiths-Jones S."/>
            <person name="Gross S."/>
            <person name="Guigo R."/>
            <person name="Gustafson E.A."/>
            <person name="Haerty W."/>
            <person name="Hahn M.W."/>
            <person name="Halligan D.L."/>
            <person name="Halpern A.L."/>
            <person name="Halter G.M."/>
            <person name="Han M.V."/>
            <person name="Heger A."/>
            <person name="Hillier L."/>
            <person name="Hinrichs A.S."/>
            <person name="Holmes I."/>
            <person name="Hoskins R.A."/>
            <person name="Hubisz M.J."/>
            <person name="Hultmark D."/>
            <person name="Huntley M.A."/>
            <person name="Jaffe D.B."/>
            <person name="Jagadeeshan S."/>
            <person name="Jeck W.R."/>
            <person name="Johnson J."/>
            <person name="Jones C.D."/>
            <person name="Jordan W.C."/>
            <person name="Karpen G.H."/>
            <person name="Kataoka E."/>
            <person name="Keightley P.D."/>
            <person name="Kheradpour P."/>
            <person name="Kirkness E.F."/>
            <person name="Koerich L.B."/>
            <person name="Kristiansen K."/>
            <person name="Kudrna D."/>
            <person name="Kulathinal R.J."/>
            <person name="Kumar S."/>
            <person name="Kwok R."/>
            <person name="Lander E."/>
            <person name="Langley C.H."/>
            <person name="Lapoint R."/>
            <person name="Lazzaro B.P."/>
            <person name="Lee S.J."/>
            <person name="Levesque L."/>
            <person name="Li R."/>
            <person name="Lin C.F."/>
            <person name="Lin M.F."/>
            <person name="Lindblad-Toh K."/>
            <person name="Llopart A."/>
            <person name="Long M."/>
            <person name="Low L."/>
            <person name="Lozovsky E."/>
            <person name="Lu J."/>
            <person name="Luo M."/>
            <person name="Machado C.A."/>
            <person name="Makalowski W."/>
            <person name="Marzo M."/>
            <person name="Matsuda M."/>
            <person name="Matzkin L."/>
            <person name="McAllister B."/>
            <person name="McBride C.S."/>
            <person name="McKernan B."/>
            <person name="McKernan K."/>
            <person name="Mendez-Lago M."/>
            <person name="Minx P."/>
            <person name="Mollenhauer M.U."/>
            <person name="Montooth K."/>
            <person name="Mount S.M."/>
            <person name="Mu X."/>
            <person name="Myers E."/>
            <person name="Negre B."/>
            <person name="Newfeld S."/>
            <person name="Nielsen R."/>
            <person name="Noor M.A."/>
            <person name="O'Grady P."/>
            <person name="Pachter L."/>
            <person name="Papaceit M."/>
            <person name="Parisi M.J."/>
            <person name="Parisi M."/>
            <person name="Parts L."/>
            <person name="Pedersen J.S."/>
            <person name="Pesole G."/>
            <person name="Phillippy A.M."/>
            <person name="Ponting C.P."/>
            <person name="Pop M."/>
            <person name="Porcelli D."/>
            <person name="Powell J.R."/>
            <person name="Prohaska S."/>
            <person name="Pruitt K."/>
            <person name="Puig M."/>
            <person name="Quesneville H."/>
            <person name="Ram K.R."/>
            <person name="Rand D."/>
            <person name="Rasmussen M.D."/>
            <person name="Reed L.K."/>
            <person name="Reenan R."/>
            <person name="Reily A."/>
            <person name="Remington K.A."/>
            <person name="Rieger T.T."/>
            <person name="Ritchie M.G."/>
            <person name="Robin C."/>
            <person name="Rogers Y.H."/>
            <person name="Rohde C."/>
            <person name="Rozas J."/>
            <person name="Rubenfield M.J."/>
            <person name="Ruiz A."/>
            <person name="Russo S."/>
            <person name="Salzberg S.L."/>
            <person name="Sanchez-Gracia A."/>
            <person name="Saranga D.J."/>
            <person name="Sato H."/>
            <person name="Schaeffer S.W."/>
            <person name="Schatz M.C."/>
            <person name="Schlenke T."/>
            <person name="Schwartz R."/>
            <person name="Segarra C."/>
            <person name="Singh R.S."/>
            <person name="Sirot L."/>
            <person name="Sirota M."/>
            <person name="Sisneros N.B."/>
            <person name="Smith C.D."/>
            <person name="Smith T.F."/>
            <person name="Spieth J."/>
            <person name="Stage D.E."/>
            <person name="Stark A."/>
            <person name="Stephan W."/>
            <person name="Strausberg R.L."/>
            <person name="Strempel S."/>
            <person name="Sturgill D."/>
            <person name="Sutton G."/>
            <person name="Sutton G.G."/>
            <person name="Tao W."/>
            <person name="Teichmann S."/>
            <person name="Tobari Y.N."/>
            <person name="Tomimura Y."/>
            <person name="Tsolas J.M."/>
            <person name="Valente V.L."/>
            <person name="Venter E."/>
            <person name="Venter J.C."/>
            <person name="Vicario S."/>
            <person name="Vieira F.G."/>
            <person name="Vilella A.J."/>
            <person name="Villasante A."/>
            <person name="Walenz B."/>
            <person name="Wang J."/>
            <person name="Wasserman M."/>
            <person name="Watts T."/>
            <person name="Wilson D."/>
            <person name="Wilson R.K."/>
            <person name="Wing R.A."/>
            <person name="Wolfner M.F."/>
            <person name="Wong A."/>
            <person name="Wong G.K."/>
            <person name="Wu C.I."/>
            <person name="Wu G."/>
            <person name="Yamamoto D."/>
            <person name="Yang H.P."/>
            <person name="Yang S.P."/>
            <person name="Yorke J.A."/>
            <person name="Yoshida K."/>
            <person name="Zdobnov E."/>
            <person name="Zhang P."/>
            <person name="Zhang Y."/>
            <person name="Zimin A.V."/>
            <person name="Baldwin J."/>
            <person name="Abdouelleil A."/>
            <person name="Abdulkadir J."/>
            <person name="Abebe A."/>
            <person name="Abera B."/>
            <person name="Abreu J."/>
            <person name="Acer S.C."/>
            <person name="Aftuck L."/>
            <person name="Alexander A."/>
            <person name="An P."/>
            <person name="Anderson E."/>
            <person name="Anderson S."/>
            <person name="Arachi H."/>
            <person name="Azer M."/>
            <person name="Bachantsang P."/>
            <person name="Barry A."/>
            <person name="Bayul T."/>
            <person name="Berlin A."/>
            <person name="Bessette D."/>
            <person name="Bloom T."/>
            <person name="Blye J."/>
            <person name="Boguslavskiy L."/>
            <person name="Bonnet C."/>
            <person name="Boukhgalter B."/>
            <person name="Bourzgui I."/>
            <person name="Brown A."/>
            <person name="Cahill P."/>
            <person name="Channer S."/>
            <person name="Cheshatsang Y."/>
            <person name="Chuda L."/>
            <person name="Citroen M."/>
            <person name="Collymore A."/>
            <person name="Cooke P."/>
            <person name="Costello M."/>
            <person name="D'Aco K."/>
            <person name="Daza R."/>
            <person name="De Haan G."/>
            <person name="DeGray S."/>
            <person name="DeMaso C."/>
            <person name="Dhargay N."/>
            <person name="Dooley K."/>
            <person name="Dooley E."/>
            <person name="Doricent M."/>
            <person name="Dorje P."/>
            <person name="Dorjee K."/>
            <person name="Dupes A."/>
            <person name="Elong R."/>
            <person name="Falk J."/>
            <person name="Farina A."/>
            <person name="Faro S."/>
            <person name="Ferguson D."/>
            <person name="Fisher S."/>
            <person name="Foley C.D."/>
            <person name="Franke A."/>
            <person name="Friedrich D."/>
            <person name="Gadbois L."/>
            <person name="Gearin G."/>
            <person name="Gearin C.R."/>
            <person name="Giannoukos G."/>
            <person name="Goode T."/>
            <person name="Graham J."/>
            <person name="Grandbois E."/>
            <person name="Grewal S."/>
            <person name="Gyaltsen K."/>
            <person name="Hafez N."/>
            <person name="Hagos B."/>
            <person name="Hall J."/>
            <person name="Henson C."/>
            <person name="Hollinger A."/>
            <person name="Honan T."/>
            <person name="Huard M.D."/>
            <person name="Hughes L."/>
            <person name="Hurhula B."/>
            <person name="Husby M.E."/>
            <person name="Kamat A."/>
            <person name="Kanga B."/>
            <person name="Kashin S."/>
            <person name="Khazanovich D."/>
            <person name="Kisner P."/>
            <person name="Lance K."/>
            <person name="Lara M."/>
            <person name="Lee W."/>
            <person name="Lennon N."/>
            <person name="Letendre F."/>
            <person name="LeVine R."/>
            <person name="Lipovsky A."/>
            <person name="Liu X."/>
            <person name="Liu J."/>
            <person name="Liu S."/>
            <person name="Lokyitsang T."/>
            <person name="Lokyitsang Y."/>
            <person name="Lubonja R."/>
            <person name="Lui A."/>
            <person name="MacDonald P."/>
            <person name="Magnisalis V."/>
            <person name="Maru K."/>
            <person name="Matthews C."/>
            <person name="McCusker W."/>
            <person name="McDonough S."/>
            <person name="Mehta T."/>
            <person name="Meldrim J."/>
            <person name="Meneus L."/>
            <person name="Mihai O."/>
            <person name="Mihalev A."/>
            <person name="Mihova T."/>
            <person name="Mittelman R."/>
            <person name="Mlenga V."/>
            <person name="Montmayeur A."/>
            <person name="Mulrain L."/>
            <person name="Navidi A."/>
            <person name="Naylor J."/>
            <person name="Negash T."/>
            <person name="Nguyen T."/>
            <person name="Nguyen N."/>
            <person name="Nicol R."/>
            <person name="Norbu C."/>
            <person name="Norbu N."/>
            <person name="Novod N."/>
            <person name="O'Neill B."/>
            <person name="Osman S."/>
            <person name="Markiewicz E."/>
            <person name="Oyono O.L."/>
            <person name="Patti C."/>
            <person name="Phunkhang P."/>
            <person name="Pierre F."/>
            <person name="Priest M."/>
            <person name="Raghuraman S."/>
            <person name="Rege F."/>
            <person name="Reyes R."/>
            <person name="Rise C."/>
            <person name="Rogov P."/>
            <person name="Ross K."/>
            <person name="Ryan E."/>
            <person name="Settipalli S."/>
            <person name="Shea T."/>
            <person name="Sherpa N."/>
            <person name="Shi L."/>
            <person name="Shih D."/>
            <person name="Sparrow T."/>
            <person name="Spaulding J."/>
            <person name="Stalker J."/>
            <person name="Stange-Thomann N."/>
            <person name="Stavropoulos S."/>
            <person name="Stone C."/>
            <person name="Strader C."/>
            <person name="Tesfaye S."/>
            <person name="Thomson T."/>
            <person name="Thoulutsang Y."/>
            <person name="Thoulutsang D."/>
            <person name="Topham K."/>
            <person name="Topping I."/>
            <person name="Tsamla T."/>
            <person name="Vassiliev H."/>
            <person name="Vo A."/>
            <person name="Wangchuk T."/>
            <person name="Wangdi T."/>
            <person name="Weiand M."/>
            <person name="Wilkinson J."/>
            <person name="Wilson A."/>
            <person name="Yadav S."/>
            <person name="Young G."/>
            <person name="Yu Q."/>
            <person name="Zembek L."/>
            <person name="Zhong D."/>
            <person name="Zimmer A."/>
            <person name="Zwirko Z."/>
            <person name="Jaffe D.B."/>
            <person name="Alvarez P."/>
            <person name="Brockman W."/>
            <person name="Butler J."/>
            <person name="Chin C."/>
            <person name="Gnerre S."/>
            <person name="Grabherr M."/>
            <person name="Kleber M."/>
            <person name="Mauceli E."/>
            <person name="MacCallum I."/>
        </authorList>
    </citation>
    <scope>NUCLEOTIDE SEQUENCE [LARGE SCALE GENOMIC DNA]</scope>
    <source>
        <strain evidence="10">Tucson 15287-2541.00</strain>
    </source>
</reference>
<evidence type="ECO:0000313" key="10">
    <source>
        <dbReference type="Proteomes" id="UP000001070"/>
    </source>
</evidence>
<proteinExistence type="inferred from homology"/>
<protein>
    <submittedName>
        <fullName evidence="9">GH13076</fullName>
    </submittedName>
</protein>
<dbReference type="GO" id="GO:0005044">
    <property type="term" value="F:scavenger receptor activity"/>
    <property type="evidence" value="ECO:0007669"/>
    <property type="project" value="TreeGrafter"/>
</dbReference>
<dbReference type="Proteomes" id="UP000001070">
    <property type="component" value="Unassembled WGS sequence"/>
</dbReference>
<dbReference type="OrthoDB" id="514335at2759"/>
<accession>B4JR25</accession>
<dbReference type="InParanoid" id="B4JR25"/>
<feature type="transmembrane region" description="Helical" evidence="8">
    <location>
        <begin position="437"/>
        <end position="464"/>
    </location>
</feature>
<dbReference type="FunCoup" id="B4JR25">
    <property type="interactions" value="247"/>
</dbReference>
<keyword evidence="10" id="KW-1185">Reference proteome</keyword>
<dbReference type="eggNOG" id="KOG3776">
    <property type="taxonomic scope" value="Eukaryota"/>
</dbReference>
<evidence type="ECO:0000256" key="7">
    <source>
        <dbReference type="ARBA" id="ARBA00023180"/>
    </source>
</evidence>